<comment type="caution">
    <text evidence="1">The sequence shown here is derived from an EMBL/GenBank/DDBJ whole genome shotgun (WGS) entry which is preliminary data.</text>
</comment>
<evidence type="ECO:0000313" key="1">
    <source>
        <dbReference type="EMBL" id="MBB5889931.1"/>
    </source>
</evidence>
<dbReference type="Pfam" id="PF19457">
    <property type="entry name" value="DUF5994"/>
    <property type="match status" value="1"/>
</dbReference>
<dbReference type="Proteomes" id="UP000585638">
    <property type="component" value="Unassembled WGS sequence"/>
</dbReference>
<organism evidence="1 2">
    <name type="scientific">Kutzneria kofuensis</name>
    <dbReference type="NCBI Taxonomy" id="103725"/>
    <lineage>
        <taxon>Bacteria</taxon>
        <taxon>Bacillati</taxon>
        <taxon>Actinomycetota</taxon>
        <taxon>Actinomycetes</taxon>
        <taxon>Pseudonocardiales</taxon>
        <taxon>Pseudonocardiaceae</taxon>
        <taxon>Kutzneria</taxon>
    </lineage>
</organism>
<dbReference type="RefSeq" id="WP_184859082.1">
    <property type="nucleotide sequence ID" value="NZ_BAAAWY010000008.1"/>
</dbReference>
<dbReference type="EMBL" id="JACHIR010000001">
    <property type="protein sequence ID" value="MBB5889931.1"/>
    <property type="molecule type" value="Genomic_DNA"/>
</dbReference>
<protein>
    <submittedName>
        <fullName evidence="1">Uncharacterized protein</fullName>
    </submittedName>
</protein>
<accession>A0A7W9KCC9</accession>
<proteinExistence type="predicted"/>
<keyword evidence="2" id="KW-1185">Reference proteome</keyword>
<gene>
    <name evidence="1" type="ORF">BJ998_001127</name>
</gene>
<dbReference type="AlphaFoldDB" id="A0A7W9KCC9"/>
<evidence type="ECO:0000313" key="2">
    <source>
        <dbReference type="Proteomes" id="UP000585638"/>
    </source>
</evidence>
<dbReference type="InterPro" id="IPR046036">
    <property type="entry name" value="DUF5994"/>
</dbReference>
<name>A0A7W9KCC9_9PSEU</name>
<sequence>MRSGPFVRQIQHQINIGPVKSDSVDGGWWPRSRELAAEPPSSTKPLGVRSSWIRATGLRSR</sequence>
<reference evidence="1 2" key="1">
    <citation type="submission" date="2020-08" db="EMBL/GenBank/DDBJ databases">
        <title>Sequencing the genomes of 1000 actinobacteria strains.</title>
        <authorList>
            <person name="Klenk H.-P."/>
        </authorList>
    </citation>
    <scope>NUCLEOTIDE SEQUENCE [LARGE SCALE GENOMIC DNA]</scope>
    <source>
        <strain evidence="1 2">DSM 43851</strain>
    </source>
</reference>